<dbReference type="Proteomes" id="UP000015103">
    <property type="component" value="Unassembled WGS sequence"/>
</dbReference>
<dbReference type="STRING" id="13249.T1I306"/>
<evidence type="ECO:0000256" key="2">
    <source>
        <dbReference type="ARBA" id="ARBA00011057"/>
    </source>
</evidence>
<dbReference type="eggNOG" id="ENOG502QSX9">
    <property type="taxonomic scope" value="Eukaryota"/>
</dbReference>
<dbReference type="Pfam" id="PF15433">
    <property type="entry name" value="MRP-S31"/>
    <property type="match status" value="1"/>
</dbReference>
<evidence type="ECO:0000313" key="10">
    <source>
        <dbReference type="Proteomes" id="UP000015103"/>
    </source>
</evidence>
<dbReference type="InterPro" id="IPR026299">
    <property type="entry name" value="MRP-S31"/>
</dbReference>
<evidence type="ECO:0000256" key="7">
    <source>
        <dbReference type="ARBA" id="ARBA00035133"/>
    </source>
</evidence>
<accession>T1I306</accession>
<keyword evidence="3" id="KW-0809">Transit peptide</keyword>
<proteinExistence type="inferred from homology"/>
<keyword evidence="4" id="KW-0689">Ribosomal protein</keyword>
<comment type="subcellular location">
    <subcellularLocation>
        <location evidence="1">Mitochondrion</location>
    </subcellularLocation>
</comment>
<comment type="similarity">
    <text evidence="2">Belongs to the mitochondrion-specific ribosomal protein mS31 family.</text>
</comment>
<dbReference type="HOGENOM" id="CLU_1050934_0_0_1"/>
<dbReference type="VEuPathDB" id="VectorBase:RPRC010675"/>
<evidence type="ECO:0000256" key="5">
    <source>
        <dbReference type="ARBA" id="ARBA00023128"/>
    </source>
</evidence>
<dbReference type="PANTHER" id="PTHR13231">
    <property type="entry name" value="MITOCHONDRIAL RIBOSOMAL PROTEIN S31"/>
    <property type="match status" value="1"/>
</dbReference>
<dbReference type="GO" id="GO:0005763">
    <property type="term" value="C:mitochondrial small ribosomal subunit"/>
    <property type="evidence" value="ECO:0007669"/>
    <property type="project" value="InterPro"/>
</dbReference>
<keyword evidence="5" id="KW-0496">Mitochondrion</keyword>
<evidence type="ECO:0000256" key="4">
    <source>
        <dbReference type="ARBA" id="ARBA00022980"/>
    </source>
</evidence>
<evidence type="ECO:0000256" key="3">
    <source>
        <dbReference type="ARBA" id="ARBA00022946"/>
    </source>
</evidence>
<sequence>MFLVNYRNLLRRTTCEKKIRTIFLSGCQKDEDSKSQAAKKLNSLLQSIIKDDSISKEAAPGKIEIATTKFKKRKIKKEVKPKNLGEKIVEAAKNVAENIKGEPALTEAELLQKLLYKDENLQKSVLAASKNQTLSELISDMKIEKTSSGEKKKIRDAQYSRADHVRSLLEDKGSAIRRKVPADFGQDFKLDLFGDNPLNIFKLKAESVEDEVKLNIWEHCRAREIRLSVTHPPANIYEQMIIWTDRGMLWKFPIDNEQEKSKLYT</sequence>
<reference evidence="9" key="1">
    <citation type="submission" date="2015-05" db="UniProtKB">
        <authorList>
            <consortium name="EnsemblMetazoa"/>
        </authorList>
    </citation>
    <scope>IDENTIFICATION</scope>
</reference>
<dbReference type="PANTHER" id="PTHR13231:SF3">
    <property type="entry name" value="SMALL RIBOSOMAL SUBUNIT PROTEIN MS31"/>
    <property type="match status" value="1"/>
</dbReference>
<evidence type="ECO:0000256" key="6">
    <source>
        <dbReference type="ARBA" id="ARBA00023274"/>
    </source>
</evidence>
<dbReference type="InParanoid" id="T1I306"/>
<evidence type="ECO:0000313" key="9">
    <source>
        <dbReference type="EnsemblMetazoa" id="RPRC010675-PA"/>
    </source>
</evidence>
<dbReference type="FunCoup" id="T1I306">
    <property type="interactions" value="465"/>
</dbReference>
<evidence type="ECO:0000256" key="1">
    <source>
        <dbReference type="ARBA" id="ARBA00004173"/>
    </source>
</evidence>
<protein>
    <recommendedName>
        <fullName evidence="7">Small ribosomal subunit protein mS31</fullName>
    </recommendedName>
    <alternativeName>
        <fullName evidence="8">28S ribosomal protein S31, mitochondrial</fullName>
    </alternativeName>
</protein>
<evidence type="ECO:0000256" key="8">
    <source>
        <dbReference type="ARBA" id="ARBA00035363"/>
    </source>
</evidence>
<organism evidence="9 10">
    <name type="scientific">Rhodnius prolixus</name>
    <name type="common">Triatomid bug</name>
    <dbReference type="NCBI Taxonomy" id="13249"/>
    <lineage>
        <taxon>Eukaryota</taxon>
        <taxon>Metazoa</taxon>
        <taxon>Ecdysozoa</taxon>
        <taxon>Arthropoda</taxon>
        <taxon>Hexapoda</taxon>
        <taxon>Insecta</taxon>
        <taxon>Pterygota</taxon>
        <taxon>Neoptera</taxon>
        <taxon>Paraneoptera</taxon>
        <taxon>Hemiptera</taxon>
        <taxon>Heteroptera</taxon>
        <taxon>Panheteroptera</taxon>
        <taxon>Cimicomorpha</taxon>
        <taxon>Reduviidae</taxon>
        <taxon>Triatominae</taxon>
        <taxon>Rhodnius</taxon>
    </lineage>
</organism>
<dbReference type="EMBL" id="ACPB03021203">
    <property type="status" value="NOT_ANNOTATED_CDS"/>
    <property type="molecule type" value="Genomic_DNA"/>
</dbReference>
<keyword evidence="10" id="KW-1185">Reference proteome</keyword>
<name>T1I306_RHOPR</name>
<dbReference type="EnsemblMetazoa" id="RPRC010675-RA">
    <property type="protein sequence ID" value="RPRC010675-PA"/>
    <property type="gene ID" value="RPRC010675"/>
</dbReference>
<dbReference type="AlphaFoldDB" id="T1I306"/>
<keyword evidence="6" id="KW-0687">Ribonucleoprotein</keyword>
<dbReference type="GO" id="GO:0003735">
    <property type="term" value="F:structural constituent of ribosome"/>
    <property type="evidence" value="ECO:0007669"/>
    <property type="project" value="InterPro"/>
</dbReference>